<reference evidence="2" key="2">
    <citation type="journal article" date="2023" name="IMA Fungus">
        <title>Comparative genomic study of the Penicillium genus elucidates a diverse pangenome and 15 lateral gene transfer events.</title>
        <authorList>
            <person name="Petersen C."/>
            <person name="Sorensen T."/>
            <person name="Nielsen M.R."/>
            <person name="Sondergaard T.E."/>
            <person name="Sorensen J.L."/>
            <person name="Fitzpatrick D.A."/>
            <person name="Frisvad J.C."/>
            <person name="Nielsen K.L."/>
        </authorList>
    </citation>
    <scope>NUCLEOTIDE SEQUENCE</scope>
    <source>
        <strain evidence="2">IBT 22155</strain>
    </source>
</reference>
<dbReference type="Proteomes" id="UP001149079">
    <property type="component" value="Unassembled WGS sequence"/>
</dbReference>
<feature type="region of interest" description="Disordered" evidence="1">
    <location>
        <begin position="133"/>
        <end position="187"/>
    </location>
</feature>
<proteinExistence type="predicted"/>
<evidence type="ECO:0000256" key="1">
    <source>
        <dbReference type="SAM" id="MobiDB-lite"/>
    </source>
</evidence>
<feature type="region of interest" description="Disordered" evidence="1">
    <location>
        <begin position="200"/>
        <end position="287"/>
    </location>
</feature>
<evidence type="ECO:0000313" key="3">
    <source>
        <dbReference type="Proteomes" id="UP001149079"/>
    </source>
</evidence>
<sequence>MSDCISPKCYADIAREKSPSTSASRIESPENRSGSPRVDTHRVVTGSVGNANRDVVANNPINASLTDVSSTSAANANDANADADTDTDTRHITARDLELLWLESACVVIFCEFGHEESVSFRRRYYAENNITPPSPCPIKEPDPTGPPSVHPQPGALGESEISSLDIGPEIGTDNPPTPPSLRGSTLTSLSHNVDFARTAGPELVSGPGDDSNGPSEHQRLESETTLVFPAHDELRQPPDPEHDDHGCGDRFSDCENGTEYFSEESSRRIYSLSVPNSPTPRTAVSRPALFRSMSSFGGMDPEFFAMRTAHQTRQTGERTEKESSS</sequence>
<dbReference type="GeneID" id="81405867"/>
<feature type="region of interest" description="Disordered" evidence="1">
    <location>
        <begin position="15"/>
        <end position="41"/>
    </location>
</feature>
<protein>
    <submittedName>
        <fullName evidence="2">Uncharacterized protein</fullName>
    </submittedName>
</protein>
<dbReference type="OrthoDB" id="4356447at2759"/>
<keyword evidence="3" id="KW-1185">Reference proteome</keyword>
<name>A0A9W9GTQ2_9EURO</name>
<feature type="compositionally biased region" description="Basic and acidic residues" evidence="1">
    <location>
        <begin position="231"/>
        <end position="254"/>
    </location>
</feature>
<dbReference type="EMBL" id="JAPQKL010000005">
    <property type="protein sequence ID" value="KAJ5129914.1"/>
    <property type="molecule type" value="Genomic_DNA"/>
</dbReference>
<accession>A0A9W9GTQ2</accession>
<gene>
    <name evidence="2" type="ORF">N7515_005953</name>
</gene>
<feature type="compositionally biased region" description="Polar residues" evidence="1">
    <location>
        <begin position="274"/>
        <end position="283"/>
    </location>
</feature>
<evidence type="ECO:0000313" key="2">
    <source>
        <dbReference type="EMBL" id="KAJ5129914.1"/>
    </source>
</evidence>
<organism evidence="2 3">
    <name type="scientific">Penicillium bovifimosum</name>
    <dbReference type="NCBI Taxonomy" id="126998"/>
    <lineage>
        <taxon>Eukaryota</taxon>
        <taxon>Fungi</taxon>
        <taxon>Dikarya</taxon>
        <taxon>Ascomycota</taxon>
        <taxon>Pezizomycotina</taxon>
        <taxon>Eurotiomycetes</taxon>
        <taxon>Eurotiomycetidae</taxon>
        <taxon>Eurotiales</taxon>
        <taxon>Aspergillaceae</taxon>
        <taxon>Penicillium</taxon>
    </lineage>
</organism>
<reference evidence="2" key="1">
    <citation type="submission" date="2022-11" db="EMBL/GenBank/DDBJ databases">
        <authorList>
            <person name="Petersen C."/>
        </authorList>
    </citation>
    <scope>NUCLEOTIDE SEQUENCE</scope>
    <source>
        <strain evidence="2">IBT 22155</strain>
    </source>
</reference>
<dbReference type="AlphaFoldDB" id="A0A9W9GTQ2"/>
<comment type="caution">
    <text evidence="2">The sequence shown here is derived from an EMBL/GenBank/DDBJ whole genome shotgun (WGS) entry which is preliminary data.</text>
</comment>
<dbReference type="RefSeq" id="XP_056520293.1">
    <property type="nucleotide sequence ID" value="XM_056666697.1"/>
</dbReference>
<feature type="compositionally biased region" description="Pro residues" evidence="1">
    <location>
        <begin position="133"/>
        <end position="151"/>
    </location>
</feature>